<accession>A0A411AY04</accession>
<reference evidence="1 2" key="1">
    <citation type="submission" date="2018-12" db="EMBL/GenBank/DDBJ databases">
        <authorList>
            <person name="Huynh A."/>
            <person name="Morcos G.S."/>
            <person name="Braun J."/>
            <person name="Danaila R."/>
            <person name="Emelio N."/>
            <person name="Mathyvannan S."/>
            <person name="Miner K."/>
            <person name="Nayak R."/>
            <person name="Norman C."/>
            <person name="Tran V."/>
            <person name="Wang J."/>
            <person name="Moy A."/>
            <person name="deCarvalho T."/>
            <person name="Erill I."/>
            <person name="Caruso S.M."/>
            <person name="Garlena R.A."/>
            <person name="Russell D.A."/>
            <person name="Pope W.H."/>
            <person name="Jacobs-Sera D."/>
            <person name="Hatfull G.F."/>
        </authorList>
    </citation>
    <scope>NUCLEOTIDE SEQUENCE [LARGE SCALE GENOMIC DNA]</scope>
</reference>
<keyword evidence="2" id="KW-1185">Reference proteome</keyword>
<name>A0A411AY04_9VIRU</name>
<organism evidence="1 2">
    <name type="scientific">Streptomyces phage WheeHeim</name>
    <dbReference type="NCBI Taxonomy" id="2500797"/>
    <lineage>
        <taxon>Viruses</taxon>
        <taxon>Varidnaviria</taxon>
        <taxon>Bamfordvirae</taxon>
        <taxon>Preplasmiviricota</taxon>
        <taxon>Prepoliviricotina</taxon>
        <taxon>Tectiliviricetes</taxon>
        <taxon>Kalamavirales</taxon>
        <taxon>Tectiviridae</taxon>
        <taxon>Deltatectivirus</taxon>
        <taxon>Deltatectivirus wheeheim</taxon>
    </lineage>
</organism>
<gene>
    <name evidence="1" type="primary">34</name>
    <name evidence="1" type="ORF">SEA_WHEEHEIM_34</name>
</gene>
<dbReference type="RefSeq" id="YP_010084092.1">
    <property type="nucleotide sequence ID" value="NC_055060.1"/>
</dbReference>
<proteinExistence type="predicted"/>
<dbReference type="GeneID" id="65073128"/>
<evidence type="ECO:0000313" key="2">
    <source>
        <dbReference type="Proteomes" id="UP000290981"/>
    </source>
</evidence>
<dbReference type="KEGG" id="vg:65073128"/>
<protein>
    <submittedName>
        <fullName evidence="1">Uncharacterized protein</fullName>
    </submittedName>
</protein>
<evidence type="ECO:0000313" key="1">
    <source>
        <dbReference type="EMBL" id="QAX92942.1"/>
    </source>
</evidence>
<dbReference type="EMBL" id="MK305890">
    <property type="protein sequence ID" value="QAX92942.1"/>
    <property type="molecule type" value="Genomic_DNA"/>
</dbReference>
<dbReference type="Proteomes" id="UP000290981">
    <property type="component" value="Segment"/>
</dbReference>
<sequence length="113" mass="11936">MSTYPLLEYVQATADANGRAVASTGPHKFGESWTITSMNTTTNSTAESQLRIYRGVESDSALIASTYSGNQDSAGGNEVKVPAQDKLVFVWSGADPGAQCTCRIEGDLISGRV</sequence>